<evidence type="ECO:0000313" key="2">
    <source>
        <dbReference type="EMBL" id="OXB60688.1"/>
    </source>
</evidence>
<sequence length="324" mass="36178">MACDVGRDSHCRHLLQGVEPASAGVVSACWKGAGFQRQVEAIREQDGWDALLSTMTHLQGVQVVARVMSELPGALRGSIFRHLIELLSPSSCCPDMVPMVFLIEMLECTDLEEELWSVMKLFHSCLQSQSRAMQQLVLRGILQLSKRQDTAETVISFLTWIVEQDLQDTDSNICATVLLILGNLLQFLEGKELSFFSLELMDKLPALFNDESSTVRQLSIHLCLPLLPLGSGAHGLCCCLGCGGISAVWQASWKALLGAAQFLRWRRLEHPVQTAQLWQISECTLSRRRKNAAQDYLGQSLLYLQSPQEPLWQEAIRFIGEPPD</sequence>
<dbReference type="GO" id="GO:0005737">
    <property type="term" value="C:cytoplasm"/>
    <property type="evidence" value="ECO:0007669"/>
    <property type="project" value="TreeGrafter"/>
</dbReference>
<feature type="domain" description="Maestro/Maestro-like HEAT-repeats" evidence="1">
    <location>
        <begin position="120"/>
        <end position="222"/>
    </location>
</feature>
<dbReference type="PANTHER" id="PTHR23120">
    <property type="entry name" value="MAESTRO-RELATED HEAT DOMAIN-CONTAINING"/>
    <property type="match status" value="1"/>
</dbReference>
<dbReference type="Pfam" id="PF23227">
    <property type="entry name" value="HEAT_MROH2B_C"/>
    <property type="match status" value="1"/>
</dbReference>
<protein>
    <recommendedName>
        <fullName evidence="1">Maestro/Maestro-like HEAT-repeats domain-containing protein</fullName>
    </recommendedName>
</protein>
<evidence type="ECO:0000259" key="1">
    <source>
        <dbReference type="Pfam" id="PF23227"/>
    </source>
</evidence>
<dbReference type="Proteomes" id="UP000198323">
    <property type="component" value="Unassembled WGS sequence"/>
</dbReference>
<dbReference type="SUPFAM" id="SSF48371">
    <property type="entry name" value="ARM repeat"/>
    <property type="match status" value="1"/>
</dbReference>
<accession>A0A226MZR3</accession>
<organism evidence="2 3">
    <name type="scientific">Callipepla squamata</name>
    <name type="common">Scaled quail</name>
    <dbReference type="NCBI Taxonomy" id="9009"/>
    <lineage>
        <taxon>Eukaryota</taxon>
        <taxon>Metazoa</taxon>
        <taxon>Chordata</taxon>
        <taxon>Craniata</taxon>
        <taxon>Vertebrata</taxon>
        <taxon>Euteleostomi</taxon>
        <taxon>Archelosauria</taxon>
        <taxon>Archosauria</taxon>
        <taxon>Dinosauria</taxon>
        <taxon>Saurischia</taxon>
        <taxon>Theropoda</taxon>
        <taxon>Coelurosauria</taxon>
        <taxon>Aves</taxon>
        <taxon>Neognathae</taxon>
        <taxon>Galloanserae</taxon>
        <taxon>Galliformes</taxon>
        <taxon>Odontophoridae</taxon>
        <taxon>Callipepla</taxon>
    </lineage>
</organism>
<dbReference type="OrthoDB" id="9421177at2759"/>
<proteinExistence type="predicted"/>
<dbReference type="InterPro" id="IPR055406">
    <property type="entry name" value="HEAT_Maestro"/>
</dbReference>
<dbReference type="AlphaFoldDB" id="A0A226MZR3"/>
<dbReference type="EMBL" id="MCFN01000314">
    <property type="protein sequence ID" value="OXB60688.1"/>
    <property type="molecule type" value="Genomic_DNA"/>
</dbReference>
<dbReference type="InterPro" id="IPR011989">
    <property type="entry name" value="ARM-like"/>
</dbReference>
<dbReference type="InterPro" id="IPR016024">
    <property type="entry name" value="ARM-type_fold"/>
</dbReference>
<evidence type="ECO:0000313" key="3">
    <source>
        <dbReference type="Proteomes" id="UP000198323"/>
    </source>
</evidence>
<dbReference type="Gene3D" id="1.25.10.10">
    <property type="entry name" value="Leucine-rich Repeat Variant"/>
    <property type="match status" value="1"/>
</dbReference>
<reference evidence="2 3" key="1">
    <citation type="submission" date="2016-07" db="EMBL/GenBank/DDBJ databases">
        <title>Disparate Historic Effective Population Sizes Predicted by Modern Levels of Genome Diversity for the Scaled Quail (Callipepla squamata) and the Northern Bobwhite (Colinus virginianus): Inferences from First and Second Generation Draft Genome Assemblies for Sympatric New World Quail.</title>
        <authorList>
            <person name="Oldeschulte D.L."/>
            <person name="Halley Y.A."/>
            <person name="Bhattarai E.K."/>
            <person name="Brashear W.A."/>
            <person name="Hill J."/>
            <person name="Metz R.P."/>
            <person name="Johnson C.D."/>
            <person name="Rollins D."/>
            <person name="Peterson M.J."/>
            <person name="Bickhart D.M."/>
            <person name="Decker J.E."/>
            <person name="Seabury C.M."/>
        </authorList>
    </citation>
    <scope>NUCLEOTIDE SEQUENCE [LARGE SCALE GENOMIC DNA]</scope>
    <source>
        <strain evidence="2 3">Texas</strain>
        <tissue evidence="2">Leg muscle</tissue>
    </source>
</reference>
<keyword evidence="3" id="KW-1185">Reference proteome</keyword>
<dbReference type="PANTHER" id="PTHR23120:SF42">
    <property type="entry name" value="MAESTRO HEAT-LIKE REPEAT FAMILY MEMBER 3"/>
    <property type="match status" value="1"/>
</dbReference>
<dbReference type="InterPro" id="IPR045206">
    <property type="entry name" value="Maestro_heat-like_prot"/>
</dbReference>
<name>A0A226MZR3_CALSU</name>
<gene>
    <name evidence="2" type="ORF">ASZ78_011528</name>
</gene>
<comment type="caution">
    <text evidence="2">The sequence shown here is derived from an EMBL/GenBank/DDBJ whole genome shotgun (WGS) entry which is preliminary data.</text>
</comment>